<protein>
    <recommendedName>
        <fullName evidence="4">Cysteine rich repeat-containing protein</fullName>
    </recommendedName>
</protein>
<keyword evidence="3" id="KW-1185">Reference proteome</keyword>
<sequence>MKKSLLLLSLLSGVVISLSAIALNNDNMGSLQDRCNLGDSRACFKFGSEYRNHVLSHDSISSNTKSHHPVTVQSLEEVCEYQNMHSCIKAASSFSKGHI</sequence>
<organism evidence="2 3">
    <name type="scientific">Succinivibrio dextrinosolvens DSM 3072</name>
    <dbReference type="NCBI Taxonomy" id="1123324"/>
    <lineage>
        <taxon>Bacteria</taxon>
        <taxon>Pseudomonadati</taxon>
        <taxon>Pseudomonadota</taxon>
        <taxon>Gammaproteobacteria</taxon>
        <taxon>Aeromonadales</taxon>
        <taxon>Succinivibrionaceae</taxon>
        <taxon>Succinivibrio</taxon>
    </lineage>
</organism>
<dbReference type="RefSeq" id="WP_078929056.1">
    <property type="nucleotide sequence ID" value="NZ_FUXX01000029.1"/>
</dbReference>
<accession>A0A1T4VKC3</accession>
<gene>
    <name evidence="2" type="ORF">SAMN02745213_01660</name>
</gene>
<dbReference type="EMBL" id="FUXX01000029">
    <property type="protein sequence ID" value="SKA65420.1"/>
    <property type="molecule type" value="Genomic_DNA"/>
</dbReference>
<proteinExistence type="predicted"/>
<evidence type="ECO:0008006" key="4">
    <source>
        <dbReference type="Google" id="ProtNLM"/>
    </source>
</evidence>
<evidence type="ECO:0000313" key="3">
    <source>
        <dbReference type="Proteomes" id="UP000242432"/>
    </source>
</evidence>
<name>A0A1T4VKC3_9GAMM</name>
<reference evidence="3" key="1">
    <citation type="submission" date="2017-02" db="EMBL/GenBank/DDBJ databases">
        <authorList>
            <person name="Varghese N."/>
            <person name="Submissions S."/>
        </authorList>
    </citation>
    <scope>NUCLEOTIDE SEQUENCE [LARGE SCALE GENOMIC DNA]</scope>
    <source>
        <strain evidence="3">DSM 3072</strain>
    </source>
</reference>
<keyword evidence="1" id="KW-0732">Signal</keyword>
<evidence type="ECO:0000313" key="2">
    <source>
        <dbReference type="EMBL" id="SKA65420.1"/>
    </source>
</evidence>
<dbReference type="AlphaFoldDB" id="A0A1T4VKC3"/>
<feature type="signal peptide" evidence="1">
    <location>
        <begin position="1"/>
        <end position="22"/>
    </location>
</feature>
<feature type="chain" id="PRO_5010546490" description="Cysteine rich repeat-containing protein" evidence="1">
    <location>
        <begin position="23"/>
        <end position="99"/>
    </location>
</feature>
<evidence type="ECO:0000256" key="1">
    <source>
        <dbReference type="SAM" id="SignalP"/>
    </source>
</evidence>
<dbReference type="Proteomes" id="UP000242432">
    <property type="component" value="Unassembled WGS sequence"/>
</dbReference>